<evidence type="ECO:0000313" key="3">
    <source>
        <dbReference type="Proteomes" id="UP001596030"/>
    </source>
</evidence>
<evidence type="ECO:0000259" key="1">
    <source>
        <dbReference type="Pfam" id="PF13649"/>
    </source>
</evidence>
<proteinExistence type="predicted"/>
<accession>A0ABV9D1G6</accession>
<keyword evidence="3" id="KW-1185">Reference proteome</keyword>
<evidence type="ECO:0000313" key="2">
    <source>
        <dbReference type="EMBL" id="MFC4538930.1"/>
    </source>
</evidence>
<keyword evidence="2" id="KW-0808">Transferase</keyword>
<gene>
    <name evidence="2" type="ORF">ACFO0U_09120</name>
</gene>
<dbReference type="GO" id="GO:0032259">
    <property type="term" value="P:methylation"/>
    <property type="evidence" value="ECO:0007669"/>
    <property type="project" value="UniProtKB-KW"/>
</dbReference>
<dbReference type="GO" id="GO:0008168">
    <property type="term" value="F:methyltransferase activity"/>
    <property type="evidence" value="ECO:0007669"/>
    <property type="project" value="UniProtKB-KW"/>
</dbReference>
<dbReference type="RefSeq" id="WP_246976973.1">
    <property type="nucleotide sequence ID" value="NZ_JAKGAN010000015.1"/>
</dbReference>
<name>A0ABV9D1G6_9GAMM</name>
<keyword evidence="2" id="KW-0489">Methyltransferase</keyword>
<sequence length="182" mass="20433">MSQALTFLKRFIQSPQTIGSIAPSSPALVNAMLMNIHWEDVCTVAELGAGTGVITSQINHLRSSESQFLCFESDPDMHTDLSINFPDITLESDAFCLRESLKNQNLSGVDCVISGLPLVNFTQEERHQLLSEIHELLNPGGIFVAFQYTRQLQAFLVSTYNHIERQYIWANIPPAFVFVCRK</sequence>
<dbReference type="SUPFAM" id="SSF53335">
    <property type="entry name" value="S-adenosyl-L-methionine-dependent methyltransferases"/>
    <property type="match status" value="1"/>
</dbReference>
<dbReference type="Proteomes" id="UP001596030">
    <property type="component" value="Unassembled WGS sequence"/>
</dbReference>
<dbReference type="InterPro" id="IPR029063">
    <property type="entry name" value="SAM-dependent_MTases_sf"/>
</dbReference>
<dbReference type="Pfam" id="PF13649">
    <property type="entry name" value="Methyltransf_25"/>
    <property type="match status" value="1"/>
</dbReference>
<dbReference type="EMBL" id="JBHSEU010000014">
    <property type="protein sequence ID" value="MFC4538930.1"/>
    <property type="molecule type" value="Genomic_DNA"/>
</dbReference>
<comment type="caution">
    <text evidence="2">The sequence shown here is derived from an EMBL/GenBank/DDBJ whole genome shotgun (WGS) entry which is preliminary data.</text>
</comment>
<dbReference type="Gene3D" id="3.40.50.150">
    <property type="entry name" value="Vaccinia Virus protein VP39"/>
    <property type="match status" value="1"/>
</dbReference>
<dbReference type="CDD" id="cd02440">
    <property type="entry name" value="AdoMet_MTases"/>
    <property type="match status" value="1"/>
</dbReference>
<reference evidence="3" key="1">
    <citation type="journal article" date="2019" name="Int. J. Syst. Evol. Microbiol.">
        <title>The Global Catalogue of Microorganisms (GCM) 10K type strain sequencing project: providing services to taxonomists for standard genome sequencing and annotation.</title>
        <authorList>
            <consortium name="The Broad Institute Genomics Platform"/>
            <consortium name="The Broad Institute Genome Sequencing Center for Infectious Disease"/>
            <person name="Wu L."/>
            <person name="Ma J."/>
        </authorList>
    </citation>
    <scope>NUCLEOTIDE SEQUENCE [LARGE SCALE GENOMIC DNA]</scope>
    <source>
        <strain evidence="3">CGMCC 1.12121</strain>
    </source>
</reference>
<organism evidence="2 3">
    <name type="scientific">Chromohalobacter sarecensis</name>
    <dbReference type="NCBI Taxonomy" id="245294"/>
    <lineage>
        <taxon>Bacteria</taxon>
        <taxon>Pseudomonadati</taxon>
        <taxon>Pseudomonadota</taxon>
        <taxon>Gammaproteobacteria</taxon>
        <taxon>Oceanospirillales</taxon>
        <taxon>Halomonadaceae</taxon>
        <taxon>Chromohalobacter</taxon>
    </lineage>
</organism>
<feature type="domain" description="Methyltransferase" evidence="1">
    <location>
        <begin position="44"/>
        <end position="141"/>
    </location>
</feature>
<dbReference type="InterPro" id="IPR041698">
    <property type="entry name" value="Methyltransf_25"/>
</dbReference>
<protein>
    <submittedName>
        <fullName evidence="2">Class I SAM-dependent methyltransferase</fullName>
    </submittedName>
</protein>